<dbReference type="InterPro" id="IPR008258">
    <property type="entry name" value="Transglycosylase_SLT_dom_1"/>
</dbReference>
<dbReference type="CDD" id="cd16894">
    <property type="entry name" value="MltD-like"/>
    <property type="match status" value="1"/>
</dbReference>
<dbReference type="EMBL" id="RBWY01000001">
    <property type="protein sequence ID" value="RKS87754.1"/>
    <property type="molecule type" value="Genomic_DNA"/>
</dbReference>
<evidence type="ECO:0000313" key="5">
    <source>
        <dbReference type="Proteomes" id="UP000278542"/>
    </source>
</evidence>
<accession>A0A495RKB5</accession>
<evidence type="ECO:0000256" key="1">
    <source>
        <dbReference type="ARBA" id="ARBA00007734"/>
    </source>
</evidence>
<dbReference type="SMART" id="SM00257">
    <property type="entry name" value="LysM"/>
    <property type="match status" value="1"/>
</dbReference>
<dbReference type="GO" id="GO:0016020">
    <property type="term" value="C:membrane"/>
    <property type="evidence" value="ECO:0007669"/>
    <property type="project" value="InterPro"/>
</dbReference>
<proteinExistence type="inferred from homology"/>
<dbReference type="Pfam" id="PF01476">
    <property type="entry name" value="LysM"/>
    <property type="match status" value="1"/>
</dbReference>
<comment type="caution">
    <text evidence="4">The sequence shown here is derived from an EMBL/GenBank/DDBJ whole genome shotgun (WGS) entry which is preliminary data.</text>
</comment>
<dbReference type="SUPFAM" id="SSF53955">
    <property type="entry name" value="Lysozyme-like"/>
    <property type="match status" value="1"/>
</dbReference>
<dbReference type="GO" id="GO:0008933">
    <property type="term" value="F:peptidoglycan lytic transglycosylase activity"/>
    <property type="evidence" value="ECO:0007669"/>
    <property type="project" value="InterPro"/>
</dbReference>
<dbReference type="GO" id="GO:0000270">
    <property type="term" value="P:peptidoglycan metabolic process"/>
    <property type="evidence" value="ECO:0007669"/>
    <property type="project" value="InterPro"/>
</dbReference>
<dbReference type="InterPro" id="IPR036779">
    <property type="entry name" value="LysM_dom_sf"/>
</dbReference>
<dbReference type="FunFam" id="1.10.530.10:FF:000004">
    <property type="entry name" value="Membrane-bound lytic murein transglycosylase D"/>
    <property type="match status" value="1"/>
</dbReference>
<dbReference type="Pfam" id="PF01464">
    <property type="entry name" value="SLT"/>
    <property type="match status" value="1"/>
</dbReference>
<feature type="signal peptide" evidence="2">
    <location>
        <begin position="1"/>
        <end position="19"/>
    </location>
</feature>
<dbReference type="PROSITE" id="PS51257">
    <property type="entry name" value="PROKAR_LIPOPROTEIN"/>
    <property type="match status" value="1"/>
</dbReference>
<dbReference type="Proteomes" id="UP000278542">
    <property type="component" value="Unassembled WGS sequence"/>
</dbReference>
<organism evidence="4 5">
    <name type="scientific">Orbus hercynius</name>
    <dbReference type="NCBI Taxonomy" id="593135"/>
    <lineage>
        <taxon>Bacteria</taxon>
        <taxon>Pseudomonadati</taxon>
        <taxon>Pseudomonadota</taxon>
        <taxon>Gammaproteobacteria</taxon>
        <taxon>Orbales</taxon>
        <taxon>Orbaceae</taxon>
        <taxon>Orbus</taxon>
    </lineage>
</organism>
<dbReference type="RefSeq" id="WP_121144628.1">
    <property type="nucleotide sequence ID" value="NZ_RBWY01000001.1"/>
</dbReference>
<comment type="similarity">
    <text evidence="1">Belongs to the transglycosylase Slt family.</text>
</comment>
<dbReference type="InterPro" id="IPR018392">
    <property type="entry name" value="LysM"/>
</dbReference>
<keyword evidence="5" id="KW-1185">Reference proteome</keyword>
<dbReference type="PROSITE" id="PS51782">
    <property type="entry name" value="LYSM"/>
    <property type="match status" value="1"/>
</dbReference>
<evidence type="ECO:0000259" key="3">
    <source>
        <dbReference type="PROSITE" id="PS51782"/>
    </source>
</evidence>
<keyword evidence="2" id="KW-0732">Signal</keyword>
<sequence length="419" mass="47993">MRIALLLLLTILISGCQNTQSPNTLGSVTQKRVKTNVTIADNSNYTLITQDPWSFIQNQLQIKIPDNKRIMIEKDKIIKNKNSFETNILRSEPYIYYIVNQLNERNMPVELALIPLIESAYDPLATSYAKAAGLWQIVPITAKQYGLTKNNWYDPRRDLIESTDTAINLLQYLNQRFDGDWLLTLAAYNAGEGRVQKAITWNKSKGLPTNFWALNLPKETMQYVPKFLAITNIIRHNDQYRISLPNCVYANSLVKFDLSEQISLDKIADYAGISLDELLEYNAAYTKKVVKGPYHLFIPANYAPALYTKLSASHLVSSDIIDLLQVQPNTIETKYTNADPNLTNNKYVKITDREINYYEKEHKRYSQIIYRVKSGDNLYLIAKNHKVSVSDLLQWNKIQNSNKLKPGEKLTINIKNGSS</sequence>
<reference evidence="4 5" key="1">
    <citation type="submission" date="2018-10" db="EMBL/GenBank/DDBJ databases">
        <title>Genomic Encyclopedia of Type Strains, Phase IV (KMG-IV): sequencing the most valuable type-strain genomes for metagenomic binning, comparative biology and taxonomic classification.</title>
        <authorList>
            <person name="Goeker M."/>
        </authorList>
    </citation>
    <scope>NUCLEOTIDE SEQUENCE [LARGE SCALE GENOMIC DNA]</scope>
    <source>
        <strain evidence="4 5">DSM 22228</strain>
    </source>
</reference>
<gene>
    <name evidence="4" type="ORF">DES39_0997</name>
</gene>
<dbReference type="PANTHER" id="PTHR37423">
    <property type="entry name" value="SOLUBLE LYTIC MUREIN TRANSGLYCOSYLASE-RELATED"/>
    <property type="match status" value="1"/>
</dbReference>
<dbReference type="Gene3D" id="1.10.530.10">
    <property type="match status" value="1"/>
</dbReference>
<dbReference type="InterPro" id="IPR023346">
    <property type="entry name" value="Lysozyme-like_dom_sf"/>
</dbReference>
<dbReference type="OrthoDB" id="9815002at2"/>
<evidence type="ECO:0000313" key="4">
    <source>
        <dbReference type="EMBL" id="RKS87754.1"/>
    </source>
</evidence>
<feature type="domain" description="LysM" evidence="3">
    <location>
        <begin position="368"/>
        <end position="412"/>
    </location>
</feature>
<dbReference type="AlphaFoldDB" id="A0A495RKB5"/>
<feature type="chain" id="PRO_5019795699" evidence="2">
    <location>
        <begin position="20"/>
        <end position="419"/>
    </location>
</feature>
<name>A0A495RKB5_9GAMM</name>
<dbReference type="InterPro" id="IPR000189">
    <property type="entry name" value="Transglyc_AS"/>
</dbReference>
<dbReference type="Gene3D" id="3.10.350.10">
    <property type="entry name" value="LysM domain"/>
    <property type="match status" value="1"/>
</dbReference>
<dbReference type="PROSITE" id="PS00922">
    <property type="entry name" value="TRANSGLYCOSYLASE"/>
    <property type="match status" value="1"/>
</dbReference>
<dbReference type="CDD" id="cd00118">
    <property type="entry name" value="LysM"/>
    <property type="match status" value="1"/>
</dbReference>
<dbReference type="SUPFAM" id="SSF54106">
    <property type="entry name" value="LysM domain"/>
    <property type="match status" value="1"/>
</dbReference>
<protein>
    <submittedName>
        <fullName evidence="4">Membrane-bound lytic murein transglycosylase D</fullName>
    </submittedName>
</protein>
<dbReference type="PANTHER" id="PTHR37423:SF2">
    <property type="entry name" value="MEMBRANE-BOUND LYTIC MUREIN TRANSGLYCOSYLASE C"/>
    <property type="match status" value="1"/>
</dbReference>
<evidence type="ECO:0000256" key="2">
    <source>
        <dbReference type="SAM" id="SignalP"/>
    </source>
</evidence>